<dbReference type="Proteomes" id="UP000681356">
    <property type="component" value="Unassembled WGS sequence"/>
</dbReference>
<dbReference type="InterPro" id="IPR003423">
    <property type="entry name" value="OMP_efflux"/>
</dbReference>
<proteinExistence type="inferred from homology"/>
<keyword evidence="7" id="KW-0998">Cell outer membrane</keyword>
<comment type="caution">
    <text evidence="8">The sequence shown here is derived from an EMBL/GenBank/DDBJ whole genome shotgun (WGS) entry which is preliminary data.</text>
</comment>
<evidence type="ECO:0000256" key="6">
    <source>
        <dbReference type="ARBA" id="ARBA00023136"/>
    </source>
</evidence>
<comment type="subcellular location">
    <subcellularLocation>
        <location evidence="1">Cell outer membrane</location>
    </subcellularLocation>
</comment>
<evidence type="ECO:0000256" key="1">
    <source>
        <dbReference type="ARBA" id="ARBA00004442"/>
    </source>
</evidence>
<dbReference type="Pfam" id="PF02321">
    <property type="entry name" value="OEP"/>
    <property type="match status" value="2"/>
</dbReference>
<dbReference type="Gene3D" id="1.20.1600.10">
    <property type="entry name" value="Outer membrane efflux proteins (OEP)"/>
    <property type="match status" value="1"/>
</dbReference>
<dbReference type="InterPro" id="IPR051906">
    <property type="entry name" value="TolC-like"/>
</dbReference>
<dbReference type="SUPFAM" id="SSF56954">
    <property type="entry name" value="Outer membrane efflux proteins (OEP)"/>
    <property type="match status" value="1"/>
</dbReference>
<dbReference type="GO" id="GO:1990281">
    <property type="term" value="C:efflux pump complex"/>
    <property type="evidence" value="ECO:0007669"/>
    <property type="project" value="TreeGrafter"/>
</dbReference>
<reference evidence="8" key="1">
    <citation type="submission" date="2021-04" db="EMBL/GenBank/DDBJ databases">
        <authorList>
            <person name="Yoon J."/>
        </authorList>
    </citation>
    <scope>NUCLEOTIDE SEQUENCE</scope>
    <source>
        <strain evidence="8">KMU-90</strain>
    </source>
</reference>
<dbReference type="NCBIfam" id="TIGR01844">
    <property type="entry name" value="type_I_sec_TolC"/>
    <property type="match status" value="1"/>
</dbReference>
<dbReference type="InterPro" id="IPR010130">
    <property type="entry name" value="T1SS_OMP_TolC"/>
</dbReference>
<evidence type="ECO:0000256" key="5">
    <source>
        <dbReference type="ARBA" id="ARBA00022692"/>
    </source>
</evidence>
<evidence type="ECO:0000256" key="2">
    <source>
        <dbReference type="ARBA" id="ARBA00007613"/>
    </source>
</evidence>
<evidence type="ECO:0000256" key="3">
    <source>
        <dbReference type="ARBA" id="ARBA00022448"/>
    </source>
</evidence>
<accession>A0A8J8BAE2</accession>
<keyword evidence="5" id="KW-0812">Transmembrane</keyword>
<keyword evidence="6" id="KW-0472">Membrane</keyword>
<evidence type="ECO:0000313" key="9">
    <source>
        <dbReference type="Proteomes" id="UP000681356"/>
    </source>
</evidence>
<name>A0A8J8BAE2_9RHOB</name>
<evidence type="ECO:0000313" key="8">
    <source>
        <dbReference type="EMBL" id="MBS0125103.1"/>
    </source>
</evidence>
<protein>
    <submittedName>
        <fullName evidence="8">TolC family outer membrane protein</fullName>
    </submittedName>
</protein>
<dbReference type="PANTHER" id="PTHR30026:SF22">
    <property type="entry name" value="OUTER MEMBRANE EFFLUX PROTEIN"/>
    <property type="match status" value="1"/>
</dbReference>
<keyword evidence="4" id="KW-1134">Transmembrane beta strand</keyword>
<evidence type="ECO:0000256" key="4">
    <source>
        <dbReference type="ARBA" id="ARBA00022452"/>
    </source>
</evidence>
<dbReference type="PANTHER" id="PTHR30026">
    <property type="entry name" value="OUTER MEMBRANE PROTEIN TOLC"/>
    <property type="match status" value="1"/>
</dbReference>
<sequence>MLAALPAKAETLASALEGAYQTSGLLEQNRAVLRAADEDVAGAVAALRPVLSWSGDVTRQFGTSGGSNSFGVYSVRQSATTTATISLIASLTVFDGGNRKLRLDAAKEAVLATRAGLVAVEQQILFRAVEAFMEVRRAIETVALRENNVRVIQQELRAAQDRFEVGEVTRTDVALAEARLAAARSALSGAQGSLLIAVEEYRAAVGRKPGQLVAPSRLPAIPASVDAAKGEALRLHPTMGQAQRLVTARELGILIAEAQMSPTVTLRGQYGNTQNFGERDFSRGGSLSLNAEGPIYSGGARLAAVRKAMAERDQARANLHVTRFQVEQDVGNAYARLEVARASRDAFESQVRAATVAFRGVREEAKLGARTTLDVLDAEQELLDARASLVSSQVDETIAAYAVLASLGRLTSEQLGLNVPRYDPAEYYNLVKTAPTKLSREGEQLDRVLRALGKQ</sequence>
<dbReference type="GO" id="GO:0009279">
    <property type="term" value="C:cell outer membrane"/>
    <property type="evidence" value="ECO:0007669"/>
    <property type="project" value="UniProtKB-SubCell"/>
</dbReference>
<dbReference type="EMBL" id="JAGTUU010000005">
    <property type="protein sequence ID" value="MBS0125103.1"/>
    <property type="molecule type" value="Genomic_DNA"/>
</dbReference>
<dbReference type="GO" id="GO:0015288">
    <property type="term" value="F:porin activity"/>
    <property type="evidence" value="ECO:0007669"/>
    <property type="project" value="TreeGrafter"/>
</dbReference>
<dbReference type="AlphaFoldDB" id="A0A8J8BAE2"/>
<gene>
    <name evidence="8" type="ORF">KB874_13500</name>
</gene>
<keyword evidence="9" id="KW-1185">Reference proteome</keyword>
<dbReference type="GO" id="GO:0015562">
    <property type="term" value="F:efflux transmembrane transporter activity"/>
    <property type="evidence" value="ECO:0007669"/>
    <property type="project" value="InterPro"/>
</dbReference>
<organism evidence="8 9">
    <name type="scientific">Thetidibacter halocola</name>
    <dbReference type="NCBI Taxonomy" id="2827239"/>
    <lineage>
        <taxon>Bacteria</taxon>
        <taxon>Pseudomonadati</taxon>
        <taxon>Pseudomonadota</taxon>
        <taxon>Alphaproteobacteria</taxon>
        <taxon>Rhodobacterales</taxon>
        <taxon>Roseobacteraceae</taxon>
        <taxon>Thetidibacter</taxon>
    </lineage>
</organism>
<evidence type="ECO:0000256" key="7">
    <source>
        <dbReference type="ARBA" id="ARBA00023237"/>
    </source>
</evidence>
<comment type="similarity">
    <text evidence="2">Belongs to the outer membrane factor (OMF) (TC 1.B.17) family.</text>
</comment>
<keyword evidence="3" id="KW-0813">Transport</keyword>